<dbReference type="CDD" id="cd16891">
    <property type="entry name" value="CwlT-like"/>
    <property type="match status" value="1"/>
</dbReference>
<comment type="similarity">
    <text evidence="1">Belongs to the peptidase C40 family.</text>
</comment>
<feature type="domain" description="NlpC/P60" evidence="6">
    <location>
        <begin position="500"/>
        <end position="620"/>
    </location>
</feature>
<feature type="region of interest" description="Disordered" evidence="5">
    <location>
        <begin position="313"/>
        <end position="332"/>
    </location>
</feature>
<keyword evidence="2" id="KW-0645">Protease</keyword>
<dbReference type="GO" id="GO:0006508">
    <property type="term" value="P:proteolysis"/>
    <property type="evidence" value="ECO:0007669"/>
    <property type="project" value="UniProtKB-KW"/>
</dbReference>
<dbReference type="InterPro" id="IPR038765">
    <property type="entry name" value="Papain-like_cys_pep_sf"/>
</dbReference>
<dbReference type="Gene3D" id="1.10.530.10">
    <property type="match status" value="1"/>
</dbReference>
<evidence type="ECO:0000259" key="6">
    <source>
        <dbReference type="PROSITE" id="PS51935"/>
    </source>
</evidence>
<name>A0A1S1V5J8_9FIRM</name>
<keyword evidence="8" id="KW-1185">Reference proteome</keyword>
<dbReference type="Pfam" id="PF13702">
    <property type="entry name" value="Lysozyme_like"/>
    <property type="match status" value="1"/>
</dbReference>
<dbReference type="PROSITE" id="PS51935">
    <property type="entry name" value="NLPC_P60"/>
    <property type="match status" value="1"/>
</dbReference>
<dbReference type="Pfam" id="PF24032">
    <property type="entry name" value="YQBQ"/>
    <property type="match status" value="1"/>
</dbReference>
<dbReference type="InterPro" id="IPR000064">
    <property type="entry name" value="NLP_P60_dom"/>
</dbReference>
<dbReference type="EMBL" id="MKIE01000014">
    <property type="protein sequence ID" value="OHW61377.1"/>
    <property type="molecule type" value="Genomic_DNA"/>
</dbReference>
<evidence type="ECO:0000256" key="5">
    <source>
        <dbReference type="SAM" id="MobiDB-lite"/>
    </source>
</evidence>
<protein>
    <submittedName>
        <fullName evidence="7">Outer membrane lipoprotein</fullName>
    </submittedName>
</protein>
<sequence>MVMKVYHKNTDITDIVENLNWSGDYKQVARKVSMNIVVSPSDHYLPRVNIAMGDMIQVFIDAKEIFRGYVFFKEKSIDGSQMSVTVYDGLIYLLKSKATYNVKGETPGALTKRICKEFGIELRHAIEGSPITRIFEGVELYNIIMTAYTMEYEKTGKPYMPIMEEGKLRIIEKGTTIAKYTLDAGVNLLNATYSESMEDSINRVQIYSEEGAHIGTVNLPESEGVVGILQDVYKAEKGADATARAKAMLQGIGKSAKVEALGDLNCIAGNAVVIREAYTGLQGLFWIDTDEHRLEGGQHFMSLGLAYKNLMDEQNAGSDPEEERASGGSFNGTASANVSQAVLKWKPTIEKYAKQFGVSEYVPLIMALTMQESGGRYADVMQASECGYNTRFSRAPNSITDSDYSIWCGVQEFRDAINKAGVKSPSDMQNIKLALQGYNFGPAWVPWAKARGGYSKANAKEFSRIWAEKMGWSKYGDVNYVDHVLRYYTVTEGSSSSSATGKRQAFIKAAESFAGWKYSQEFRMTNWAVDCSSLVGRAMVKAGLTQNAQMTTGTIPGDSRFQRINKSQLKPGDILWQSGHVGVFLGNNRLIEAATPSQGVVYSKLGNRFTCGYRIRGIDG</sequence>
<dbReference type="AlphaFoldDB" id="A0A1S1V5J8"/>
<evidence type="ECO:0000256" key="2">
    <source>
        <dbReference type="ARBA" id="ARBA00022670"/>
    </source>
</evidence>
<organism evidence="7 8">
    <name type="scientific">Andreesenia angusta</name>
    <dbReference type="NCBI Taxonomy" id="39480"/>
    <lineage>
        <taxon>Bacteria</taxon>
        <taxon>Bacillati</taxon>
        <taxon>Bacillota</taxon>
        <taxon>Tissierellia</taxon>
        <taxon>Tissierellales</taxon>
        <taxon>Gottschalkiaceae</taxon>
        <taxon>Andreesenia</taxon>
    </lineage>
</organism>
<dbReference type="Gene3D" id="3.90.1720.10">
    <property type="entry name" value="endopeptidase domain like (from Nostoc punctiforme)"/>
    <property type="match status" value="1"/>
</dbReference>
<dbReference type="InterPro" id="IPR056937">
    <property type="entry name" value="YqbQ/XkdQ"/>
</dbReference>
<keyword evidence="7" id="KW-0449">Lipoprotein</keyword>
<dbReference type="InterPro" id="IPR023346">
    <property type="entry name" value="Lysozyme-like_dom_sf"/>
</dbReference>
<evidence type="ECO:0000256" key="1">
    <source>
        <dbReference type="ARBA" id="ARBA00007074"/>
    </source>
</evidence>
<comment type="caution">
    <text evidence="7">The sequence shown here is derived from an EMBL/GenBank/DDBJ whole genome shotgun (WGS) entry which is preliminary data.</text>
</comment>
<keyword evidence="3" id="KW-0378">Hydrolase</keyword>
<accession>A0A1S1V5J8</accession>
<keyword evidence="4" id="KW-0788">Thiol protease</keyword>
<dbReference type="SUPFAM" id="SSF53955">
    <property type="entry name" value="Lysozyme-like"/>
    <property type="match status" value="1"/>
</dbReference>
<proteinExistence type="inferred from homology"/>
<evidence type="ECO:0000256" key="4">
    <source>
        <dbReference type="ARBA" id="ARBA00022807"/>
    </source>
</evidence>
<dbReference type="InterPro" id="IPR051794">
    <property type="entry name" value="PG_Endopeptidase_C40"/>
</dbReference>
<evidence type="ECO:0000256" key="3">
    <source>
        <dbReference type="ARBA" id="ARBA00022801"/>
    </source>
</evidence>
<dbReference type="SUPFAM" id="SSF69279">
    <property type="entry name" value="Phage tail proteins"/>
    <property type="match status" value="1"/>
</dbReference>
<dbReference type="GO" id="GO:0008234">
    <property type="term" value="F:cysteine-type peptidase activity"/>
    <property type="evidence" value="ECO:0007669"/>
    <property type="project" value="UniProtKB-KW"/>
</dbReference>
<dbReference type="PANTHER" id="PTHR47359:SF3">
    <property type="entry name" value="NLP_P60 DOMAIN-CONTAINING PROTEIN-RELATED"/>
    <property type="match status" value="1"/>
</dbReference>
<evidence type="ECO:0000313" key="7">
    <source>
        <dbReference type="EMBL" id="OHW61377.1"/>
    </source>
</evidence>
<dbReference type="SUPFAM" id="SSF54001">
    <property type="entry name" value="Cysteine proteinases"/>
    <property type="match status" value="1"/>
</dbReference>
<dbReference type="STRING" id="39480.EUAN_22270"/>
<dbReference type="RefSeq" id="WP_071064466.1">
    <property type="nucleotide sequence ID" value="NZ_MKIE01000014.1"/>
</dbReference>
<dbReference type="Pfam" id="PF00877">
    <property type="entry name" value="NLPC_P60"/>
    <property type="match status" value="1"/>
</dbReference>
<dbReference type="PANTHER" id="PTHR47359">
    <property type="entry name" value="PEPTIDOGLYCAN DL-ENDOPEPTIDASE CWLO"/>
    <property type="match status" value="1"/>
</dbReference>
<dbReference type="InterPro" id="IPR047194">
    <property type="entry name" value="CwlT-like_lysozyme"/>
</dbReference>
<reference evidence="7 8" key="1">
    <citation type="submission" date="2016-09" db="EMBL/GenBank/DDBJ databases">
        <title>Genome sequence of Eubacterium angustum.</title>
        <authorList>
            <person name="Poehlein A."/>
            <person name="Daniel R."/>
        </authorList>
    </citation>
    <scope>NUCLEOTIDE SEQUENCE [LARGE SCALE GENOMIC DNA]</scope>
    <source>
        <strain evidence="7 8">DSM 1989</strain>
    </source>
</reference>
<dbReference type="OrthoDB" id="1654978at2"/>
<dbReference type="Proteomes" id="UP000180254">
    <property type="component" value="Unassembled WGS sequence"/>
</dbReference>
<evidence type="ECO:0000313" key="8">
    <source>
        <dbReference type="Proteomes" id="UP000180254"/>
    </source>
</evidence>
<gene>
    <name evidence="7" type="ORF">EUAN_22270</name>
</gene>